<proteinExistence type="predicted"/>
<dbReference type="AlphaFoldDB" id="A0A818F044"/>
<evidence type="ECO:0000256" key="4">
    <source>
        <dbReference type="ARBA" id="ARBA00022454"/>
    </source>
</evidence>
<dbReference type="PANTHER" id="PTHR12766">
    <property type="entry name" value="DEATH DOMAIN-ASSOCIATED PROTEIN 6 DAXX"/>
    <property type="match status" value="1"/>
</dbReference>
<keyword evidence="8" id="KW-0143">Chaperone</keyword>
<evidence type="ECO:0000256" key="10">
    <source>
        <dbReference type="SAM" id="MobiDB-lite"/>
    </source>
</evidence>
<feature type="domain" description="Daxx histone-binding" evidence="11">
    <location>
        <begin position="266"/>
        <end position="353"/>
    </location>
</feature>
<keyword evidence="6" id="KW-0053">Apoptosis</keyword>
<dbReference type="PANTHER" id="PTHR12766:SF7">
    <property type="entry name" value="DEATH DOMAIN-ASSOCIATED PROTEIN 6"/>
    <property type="match status" value="1"/>
</dbReference>
<keyword evidence="9" id="KW-0539">Nucleus</keyword>
<accession>A0A818F044</accession>
<reference evidence="12" key="1">
    <citation type="submission" date="2021-02" db="EMBL/GenBank/DDBJ databases">
        <authorList>
            <person name="Nowell W R."/>
        </authorList>
    </citation>
    <scope>NUCLEOTIDE SEQUENCE</scope>
</reference>
<dbReference type="GO" id="GO:0005737">
    <property type="term" value="C:cytoplasm"/>
    <property type="evidence" value="ECO:0007669"/>
    <property type="project" value="UniProtKB-SubCell"/>
</dbReference>
<comment type="caution">
    <text evidence="12">The sequence shown here is derived from an EMBL/GenBank/DDBJ whole genome shotgun (WGS) entry which is preliminary data.</text>
</comment>
<evidence type="ECO:0000256" key="6">
    <source>
        <dbReference type="ARBA" id="ARBA00022703"/>
    </source>
</evidence>
<evidence type="ECO:0000256" key="3">
    <source>
        <dbReference type="ARBA" id="ARBA00004496"/>
    </source>
</evidence>
<feature type="compositionally biased region" description="Basic and acidic residues" evidence="10">
    <location>
        <begin position="567"/>
        <end position="578"/>
    </location>
</feature>
<evidence type="ECO:0000256" key="9">
    <source>
        <dbReference type="ARBA" id="ARBA00023242"/>
    </source>
</evidence>
<dbReference type="GO" id="GO:0042393">
    <property type="term" value="F:histone binding"/>
    <property type="evidence" value="ECO:0007669"/>
    <property type="project" value="InterPro"/>
</dbReference>
<evidence type="ECO:0000259" key="11">
    <source>
        <dbReference type="Pfam" id="PF20920"/>
    </source>
</evidence>
<evidence type="ECO:0000256" key="7">
    <source>
        <dbReference type="ARBA" id="ARBA00023054"/>
    </source>
</evidence>
<comment type="subcellular location">
    <subcellularLocation>
        <location evidence="2">Chromosome</location>
    </subcellularLocation>
    <subcellularLocation>
        <location evidence="3">Cytoplasm</location>
    </subcellularLocation>
    <subcellularLocation>
        <location evidence="1">Nucleus</location>
    </subcellularLocation>
</comment>
<feature type="compositionally biased region" description="Polar residues" evidence="10">
    <location>
        <begin position="128"/>
        <end position="149"/>
    </location>
</feature>
<keyword evidence="4" id="KW-0158">Chromosome</keyword>
<dbReference type="Pfam" id="PF20920">
    <property type="entry name" value="DAXX_hist_bd"/>
    <property type="match status" value="1"/>
</dbReference>
<evidence type="ECO:0000256" key="5">
    <source>
        <dbReference type="ARBA" id="ARBA00022490"/>
    </source>
</evidence>
<dbReference type="EMBL" id="CAJNYV010002268">
    <property type="protein sequence ID" value="CAF3467524.1"/>
    <property type="molecule type" value="Genomic_DNA"/>
</dbReference>
<feature type="region of interest" description="Disordered" evidence="10">
    <location>
        <begin position="552"/>
        <end position="584"/>
    </location>
</feature>
<dbReference type="GO" id="GO:0003713">
    <property type="term" value="F:transcription coactivator activity"/>
    <property type="evidence" value="ECO:0007669"/>
    <property type="project" value="TreeGrafter"/>
</dbReference>
<evidence type="ECO:0000256" key="2">
    <source>
        <dbReference type="ARBA" id="ARBA00004286"/>
    </source>
</evidence>
<evidence type="ECO:0000313" key="13">
    <source>
        <dbReference type="Proteomes" id="UP000663865"/>
    </source>
</evidence>
<feature type="region of interest" description="Disordered" evidence="10">
    <location>
        <begin position="128"/>
        <end position="155"/>
    </location>
</feature>
<dbReference type="GO" id="GO:0016605">
    <property type="term" value="C:PML body"/>
    <property type="evidence" value="ECO:0007669"/>
    <property type="project" value="TreeGrafter"/>
</dbReference>
<dbReference type="InterPro" id="IPR046378">
    <property type="entry name" value="DAXX_histone-bd"/>
</dbReference>
<dbReference type="InterPro" id="IPR038298">
    <property type="entry name" value="Daxx_N_sf"/>
</dbReference>
<sequence length="584" mass="67529">MENNMVDNIRTEFEKFVSLIGDILVGENEIDKIQNKLRHHFNATSPSYLCSRDFTTMLQHIHNVFTQNHKSTKYYSLLVSFTGQMKINSIKSRGSHQSPKEIYHNVESIASVLCKNEAIASQSEVEQMTESKSPISNPKLKTSTDSTATVHDKMEPEKKIRRLQRRLRLLSKTIRELEERDMSLVEMEHCDLYVVESNLKKQAYEIYFRLAELKNQSTSAERVLDQLVTLAELEIDSPFLNKALEDMVNRTKFLPSFNDVLDTVEKMNDKYKLNLSVDTRKKLAEKSFKLIGKKVKNRRMADFNDIMNSRLPEDFDMEHNDPALNNIEFQQALLKNEYDAIIKTEKVFEEFSQIDPRLESEIIIESCEEFADDSDEERKGDEEEIESEIEMMVESPNSIHEETEYQTIDNPPPCCNRLFTNDAIRYCFEYRSIPVESPKSPSPVATVVTEEIDNKASVEATVEISLNNNTLKILSTTIIPIAKSIFDSFTSLVQKSRTDADTARENNNINESPPIAFIREHKVKTIVPRRRQNVPTEEMMYTLFKTRLMNTNNSRASQKRTSSIDVESLKTKRPRTQDEVIIID</sequence>
<dbReference type="Proteomes" id="UP000663865">
    <property type="component" value="Unassembled WGS sequence"/>
</dbReference>
<dbReference type="InterPro" id="IPR046426">
    <property type="entry name" value="DAXX_histone-bd_sf"/>
</dbReference>
<dbReference type="GO" id="GO:0050681">
    <property type="term" value="F:nuclear androgen receptor binding"/>
    <property type="evidence" value="ECO:0007669"/>
    <property type="project" value="TreeGrafter"/>
</dbReference>
<keyword evidence="7" id="KW-0175">Coiled coil</keyword>
<dbReference type="GO" id="GO:0006915">
    <property type="term" value="P:apoptotic process"/>
    <property type="evidence" value="ECO:0007669"/>
    <property type="project" value="UniProtKB-KW"/>
</dbReference>
<name>A0A818F044_9BILA</name>
<evidence type="ECO:0000256" key="1">
    <source>
        <dbReference type="ARBA" id="ARBA00004123"/>
    </source>
</evidence>
<protein>
    <recommendedName>
        <fullName evidence="11">Daxx histone-binding domain-containing protein</fullName>
    </recommendedName>
</protein>
<dbReference type="GO" id="GO:0005694">
    <property type="term" value="C:chromosome"/>
    <property type="evidence" value="ECO:0007669"/>
    <property type="project" value="UniProtKB-SubCell"/>
</dbReference>
<dbReference type="Gene3D" id="1.20.58.2170">
    <property type="match status" value="1"/>
</dbReference>
<evidence type="ECO:0000256" key="8">
    <source>
        <dbReference type="ARBA" id="ARBA00023186"/>
    </source>
</evidence>
<evidence type="ECO:0000313" key="12">
    <source>
        <dbReference type="EMBL" id="CAF3467524.1"/>
    </source>
</evidence>
<keyword evidence="5" id="KW-0963">Cytoplasm</keyword>
<dbReference type="GO" id="GO:0003714">
    <property type="term" value="F:transcription corepressor activity"/>
    <property type="evidence" value="ECO:0007669"/>
    <property type="project" value="TreeGrafter"/>
</dbReference>
<organism evidence="12 13">
    <name type="scientific">Rotaria socialis</name>
    <dbReference type="NCBI Taxonomy" id="392032"/>
    <lineage>
        <taxon>Eukaryota</taxon>
        <taxon>Metazoa</taxon>
        <taxon>Spiralia</taxon>
        <taxon>Gnathifera</taxon>
        <taxon>Rotifera</taxon>
        <taxon>Eurotatoria</taxon>
        <taxon>Bdelloidea</taxon>
        <taxon>Philodinida</taxon>
        <taxon>Philodinidae</taxon>
        <taxon>Rotaria</taxon>
    </lineage>
</organism>
<feature type="compositionally biased region" description="Polar residues" evidence="10">
    <location>
        <begin position="552"/>
        <end position="565"/>
    </location>
</feature>
<gene>
    <name evidence="12" type="ORF">KIK155_LOCUS13569</name>
</gene>
<dbReference type="Gene3D" id="1.10.8.810">
    <property type="entry name" value="Daxx helical bundle domain"/>
    <property type="match status" value="1"/>
</dbReference>